<protein>
    <recommendedName>
        <fullName evidence="4">AMP-activated protein kinase glycogen-binding domain-containing protein</fullName>
    </recommendedName>
</protein>
<feature type="compositionally biased region" description="Low complexity" evidence="1">
    <location>
        <begin position="129"/>
        <end position="138"/>
    </location>
</feature>
<dbReference type="CDD" id="cd02859">
    <property type="entry name" value="E_set_AMPKbeta_like_N"/>
    <property type="match status" value="1"/>
</dbReference>
<proteinExistence type="predicted"/>
<name>A0A364N4N0_STELY</name>
<feature type="compositionally biased region" description="Acidic residues" evidence="1">
    <location>
        <begin position="485"/>
        <end position="497"/>
    </location>
</feature>
<feature type="region of interest" description="Disordered" evidence="1">
    <location>
        <begin position="646"/>
        <end position="671"/>
    </location>
</feature>
<accession>A0A364N4N0</accession>
<reference evidence="3" key="1">
    <citation type="submission" date="2018-05" db="EMBL/GenBank/DDBJ databases">
        <title>Draft genome sequence of Stemphylium lycopersici strain CIDEFI 213.</title>
        <authorList>
            <person name="Medina R."/>
            <person name="Franco M.E.E."/>
            <person name="Lucentini C.G."/>
            <person name="Saparrat M.C.N."/>
            <person name="Balatti P.A."/>
        </authorList>
    </citation>
    <scope>NUCLEOTIDE SEQUENCE [LARGE SCALE GENOMIC DNA]</scope>
    <source>
        <strain evidence="3">CIDEFI 213</strain>
    </source>
</reference>
<dbReference type="InterPro" id="IPR013783">
    <property type="entry name" value="Ig-like_fold"/>
</dbReference>
<feature type="region of interest" description="Disordered" evidence="1">
    <location>
        <begin position="96"/>
        <end position="166"/>
    </location>
</feature>
<evidence type="ECO:0008006" key="4">
    <source>
        <dbReference type="Google" id="ProtNLM"/>
    </source>
</evidence>
<feature type="compositionally biased region" description="Basic and acidic residues" evidence="1">
    <location>
        <begin position="139"/>
        <end position="150"/>
    </location>
</feature>
<evidence type="ECO:0000313" key="2">
    <source>
        <dbReference type="EMBL" id="RAR11746.1"/>
    </source>
</evidence>
<dbReference type="AlphaFoldDB" id="A0A364N4N0"/>
<feature type="compositionally biased region" description="Polar residues" evidence="1">
    <location>
        <begin position="455"/>
        <end position="465"/>
    </location>
</feature>
<feature type="region of interest" description="Disordered" evidence="1">
    <location>
        <begin position="443"/>
        <end position="465"/>
    </location>
</feature>
<feature type="region of interest" description="Disordered" evidence="1">
    <location>
        <begin position="480"/>
        <end position="530"/>
    </location>
</feature>
<comment type="caution">
    <text evidence="2">The sequence shown here is derived from an EMBL/GenBank/DDBJ whole genome shotgun (WGS) entry which is preliminary data.</text>
</comment>
<feature type="compositionally biased region" description="Basic and acidic residues" evidence="1">
    <location>
        <begin position="106"/>
        <end position="122"/>
    </location>
</feature>
<feature type="compositionally biased region" description="Basic and acidic residues" evidence="1">
    <location>
        <begin position="543"/>
        <end position="572"/>
    </location>
</feature>
<sequence length="714" mass="78274">MATDATIVFSRTGVQPPVYVTTSLSGWAPLEMDAEEDETRPGNLIFTKTFKHVAQGSYQYKIRLGEHDWILDESKETAADDQGIHNNVIHVEPASDAEPATSIPDATHEPVSKPVDNRKDSTMDQDQLPSVPVPSVVVDKTDERAADASPHKLNSAPKHHVEPGTDEEQAAPLFRHESFQANEPPPVPSMDTIEEESTQSSADHTSSGDAMDTPSELDEGDELHLAPLLSHETGIRDRNNDMAGRPPFPLQAESDGEDAEHAPLFSHETGLHDDSGIATDSEGGDELDRYPLLSHESGFSDYRGSEMVTKSDYPAEEEPQHYGSYGDDGSDDYPEGHDDDDAPLLPHERKAAVPDKPGSDYSQDDVPFSLEKEPTFGYETNGARNLFSGPGRHDMWRTRTNSNLPHRMPRTDAEDEDLNDPSLERFPTNRDLIFERVASIGVSLPEDDSTHERPNSPQSSVLSQACSSVDLVPVKSYASLASVPEADDSDEDDEENRDVDSLPSPVYIGRKVTRIPSSPSGPARVPYATPIPGVNKQLVHVMQTKDESEEHTRESSSEAESVNKHDGAKDGPHVANAFGDAISTPTQVISSATSPVRSEFMTTTEAADHVANLDSGLRQRRDLVEESSRKADVNSPTISDTTATIKDKATKPPSSSALAHQPDNNNNNNKDDDNLLQYFFRIVFGSLHNHFSPVYPFSGPARAFRLYDDMMDNE</sequence>
<dbReference type="SUPFAM" id="SSF81296">
    <property type="entry name" value="E set domains"/>
    <property type="match status" value="1"/>
</dbReference>
<dbReference type="STRING" id="183478.A0A364N4N0"/>
<gene>
    <name evidence="2" type="ORF">DDE83_004473</name>
</gene>
<dbReference type="Proteomes" id="UP000249619">
    <property type="component" value="Unassembled WGS sequence"/>
</dbReference>
<feature type="compositionally biased region" description="Acidic residues" evidence="1">
    <location>
        <begin position="328"/>
        <end position="342"/>
    </location>
</feature>
<keyword evidence="3" id="KW-1185">Reference proteome</keyword>
<dbReference type="Gene3D" id="2.60.40.10">
    <property type="entry name" value="Immunoglobulins"/>
    <property type="match status" value="1"/>
</dbReference>
<dbReference type="InterPro" id="IPR014756">
    <property type="entry name" value="Ig_E-set"/>
</dbReference>
<organism evidence="2 3">
    <name type="scientific">Stemphylium lycopersici</name>
    <name type="common">Tomato gray leaf spot disease fungus</name>
    <name type="synonym">Thyrospora lycopersici</name>
    <dbReference type="NCBI Taxonomy" id="183478"/>
    <lineage>
        <taxon>Eukaryota</taxon>
        <taxon>Fungi</taxon>
        <taxon>Dikarya</taxon>
        <taxon>Ascomycota</taxon>
        <taxon>Pezizomycotina</taxon>
        <taxon>Dothideomycetes</taxon>
        <taxon>Pleosporomycetidae</taxon>
        <taxon>Pleosporales</taxon>
        <taxon>Pleosporineae</taxon>
        <taxon>Pleosporaceae</taxon>
        <taxon>Stemphylium</taxon>
    </lineage>
</organism>
<evidence type="ECO:0000256" key="1">
    <source>
        <dbReference type="SAM" id="MobiDB-lite"/>
    </source>
</evidence>
<feature type="region of interest" description="Disordered" evidence="1">
    <location>
        <begin position="543"/>
        <end position="578"/>
    </location>
</feature>
<feature type="compositionally biased region" description="Polar residues" evidence="1">
    <location>
        <begin position="198"/>
        <end position="208"/>
    </location>
</feature>
<evidence type="ECO:0000313" key="3">
    <source>
        <dbReference type="Proteomes" id="UP000249619"/>
    </source>
</evidence>
<feature type="region of interest" description="Disordered" evidence="1">
    <location>
        <begin position="178"/>
        <end position="426"/>
    </location>
</feature>
<dbReference type="EMBL" id="QGDH01000055">
    <property type="protein sequence ID" value="RAR11746.1"/>
    <property type="molecule type" value="Genomic_DNA"/>
</dbReference>